<proteinExistence type="predicted"/>
<name>A0ABV0ZN34_9TELE</name>
<comment type="caution">
    <text evidence="1">The sequence shown here is derived from an EMBL/GenBank/DDBJ whole genome shotgun (WGS) entry which is preliminary data.</text>
</comment>
<dbReference type="EMBL" id="JAHRIP010067545">
    <property type="protein sequence ID" value="MEQ2307649.1"/>
    <property type="molecule type" value="Genomic_DNA"/>
</dbReference>
<accession>A0ABV0ZN34</accession>
<evidence type="ECO:0000313" key="2">
    <source>
        <dbReference type="Proteomes" id="UP001469553"/>
    </source>
</evidence>
<keyword evidence="2" id="KW-1185">Reference proteome</keyword>
<gene>
    <name evidence="1" type="ORF">AMECASPLE_020502</name>
</gene>
<organism evidence="1 2">
    <name type="scientific">Ameca splendens</name>
    <dbReference type="NCBI Taxonomy" id="208324"/>
    <lineage>
        <taxon>Eukaryota</taxon>
        <taxon>Metazoa</taxon>
        <taxon>Chordata</taxon>
        <taxon>Craniata</taxon>
        <taxon>Vertebrata</taxon>
        <taxon>Euteleostomi</taxon>
        <taxon>Actinopterygii</taxon>
        <taxon>Neopterygii</taxon>
        <taxon>Teleostei</taxon>
        <taxon>Neoteleostei</taxon>
        <taxon>Acanthomorphata</taxon>
        <taxon>Ovalentaria</taxon>
        <taxon>Atherinomorphae</taxon>
        <taxon>Cyprinodontiformes</taxon>
        <taxon>Goodeidae</taxon>
        <taxon>Ameca</taxon>
    </lineage>
</organism>
<reference evidence="1 2" key="1">
    <citation type="submission" date="2021-06" db="EMBL/GenBank/DDBJ databases">
        <authorList>
            <person name="Palmer J.M."/>
        </authorList>
    </citation>
    <scope>NUCLEOTIDE SEQUENCE [LARGE SCALE GENOMIC DNA]</scope>
    <source>
        <strain evidence="1 2">AS_MEX2019</strain>
        <tissue evidence="1">Muscle</tissue>
    </source>
</reference>
<protein>
    <submittedName>
        <fullName evidence="1">Uncharacterized protein</fullName>
    </submittedName>
</protein>
<dbReference type="Proteomes" id="UP001469553">
    <property type="component" value="Unassembled WGS sequence"/>
</dbReference>
<evidence type="ECO:0000313" key="1">
    <source>
        <dbReference type="EMBL" id="MEQ2307649.1"/>
    </source>
</evidence>
<sequence length="110" mass="12541">MYVFVCEHLRISLRVERGSETKKKWRHMSEETQSSLIPSLSPIHSKILPIRANLSGLCRLSARFLPSLLFVLPPSSRKPSKPPHCSSSPKTSFCLRFMFSKSKSVPVMRL</sequence>